<sequence length="128" mass="14477">MPYFPGDLSCGFSEKFSSCRALSDPCRCVSSTAHPVGTVGRRKGQFNLFPFFALHRFLRQVSFSLLKNRLGGYPRHVAACVPIVIAFVQTFYHRYMAAVVPSVRCLCFAPCLGCFPCSFPFPLMRFYR</sequence>
<accession>C9ZNF4</accession>
<dbReference type="GeneID" id="23861695"/>
<dbReference type="RefSeq" id="XP_011773219.1">
    <property type="nucleotide sequence ID" value="XM_011774917.1"/>
</dbReference>
<dbReference type="AlphaFoldDB" id="C9ZNF4"/>
<evidence type="ECO:0000313" key="1">
    <source>
        <dbReference type="EMBL" id="CBH10932.1"/>
    </source>
</evidence>
<name>C9ZNF4_TRYB9</name>
<proteinExistence type="predicted"/>
<gene>
    <name evidence="1" type="ORF">TbgDal_V700</name>
</gene>
<dbReference type="EMBL" id="FN554968">
    <property type="protein sequence ID" value="CBH10932.1"/>
    <property type="molecule type" value="Genomic_DNA"/>
</dbReference>
<dbReference type="Proteomes" id="UP000002316">
    <property type="component" value="Chromosome 5"/>
</dbReference>
<protein>
    <submittedName>
        <fullName evidence="1">Uncharacterized protein</fullName>
    </submittedName>
</protein>
<evidence type="ECO:0000313" key="2">
    <source>
        <dbReference type="Proteomes" id="UP000002316"/>
    </source>
</evidence>
<reference evidence="2" key="1">
    <citation type="journal article" date="2010" name="PLoS Negl. Trop. Dis.">
        <title>The genome sequence of Trypanosoma brucei gambiense, causative agent of chronic human african trypanosomiasis.</title>
        <authorList>
            <person name="Jackson A.P."/>
            <person name="Sanders M."/>
            <person name="Berry A."/>
            <person name="McQuillan J."/>
            <person name="Aslett M.A."/>
            <person name="Quail M.A."/>
            <person name="Chukualim B."/>
            <person name="Capewell P."/>
            <person name="MacLeod A."/>
            <person name="Melville S.E."/>
            <person name="Gibson W."/>
            <person name="Barry J.D."/>
            <person name="Berriman M."/>
            <person name="Hertz-Fowler C."/>
        </authorList>
    </citation>
    <scope>NUCLEOTIDE SEQUENCE [LARGE SCALE GENOMIC DNA]</scope>
    <source>
        <strain evidence="2">MHOM/CI/86/DAL972</strain>
    </source>
</reference>
<organism evidence="1 2">
    <name type="scientific">Trypanosoma brucei gambiense (strain MHOM/CI/86/DAL972)</name>
    <dbReference type="NCBI Taxonomy" id="679716"/>
    <lineage>
        <taxon>Eukaryota</taxon>
        <taxon>Discoba</taxon>
        <taxon>Euglenozoa</taxon>
        <taxon>Kinetoplastea</taxon>
        <taxon>Metakinetoplastina</taxon>
        <taxon>Trypanosomatida</taxon>
        <taxon>Trypanosomatidae</taxon>
        <taxon>Trypanosoma</taxon>
    </lineage>
</organism>
<dbReference type="KEGG" id="tbg:TbgDal_V700"/>